<proteinExistence type="predicted"/>
<keyword evidence="3" id="KW-1185">Reference proteome</keyword>
<dbReference type="InterPro" id="IPR016181">
    <property type="entry name" value="Acyl_CoA_acyltransferase"/>
</dbReference>
<evidence type="ECO:0000313" key="2">
    <source>
        <dbReference type="EMBL" id="EAS47772.1"/>
    </source>
</evidence>
<dbReference type="HOGENOM" id="CLU_1546288_0_0_6"/>
<name>Q1YVD6_9GAMM</name>
<comment type="caution">
    <text evidence="2">The sequence shown here is derived from an EMBL/GenBank/DDBJ whole genome shotgun (WGS) entry which is preliminary data.</text>
</comment>
<dbReference type="OrthoDB" id="6963588at2"/>
<dbReference type="AlphaFoldDB" id="Q1YVD6"/>
<sequence length="167" mass="18911">MKNYRLANLNELDELKAFLFHHGANTWNHLPEDGVDREFALIAAGEASALIAYSEKQPLGLAIFYHPQALPNHYLKFSQTRPAIYIAEVVVHKDHNGRGIGTSLLRDVIRRARDFDAEILLVDRHSENIGSAGMMRKAGFKELASFVDFDRRDFGNRSTTVLSFELL</sequence>
<dbReference type="SUPFAM" id="SSF55729">
    <property type="entry name" value="Acyl-CoA N-acyltransferases (Nat)"/>
    <property type="match status" value="1"/>
</dbReference>
<dbReference type="EMBL" id="AAPI01000001">
    <property type="protein sequence ID" value="EAS47772.1"/>
    <property type="molecule type" value="Genomic_DNA"/>
</dbReference>
<dbReference type="InterPro" id="IPR000182">
    <property type="entry name" value="GNAT_dom"/>
</dbReference>
<evidence type="ECO:0000313" key="3">
    <source>
        <dbReference type="Proteomes" id="UP000005555"/>
    </source>
</evidence>
<feature type="domain" description="N-acetyltransferase" evidence="1">
    <location>
        <begin position="2"/>
        <end position="167"/>
    </location>
</feature>
<dbReference type="GO" id="GO:0016747">
    <property type="term" value="F:acyltransferase activity, transferring groups other than amino-acyl groups"/>
    <property type="evidence" value="ECO:0007669"/>
    <property type="project" value="InterPro"/>
</dbReference>
<dbReference type="Gene3D" id="3.40.630.30">
    <property type="match status" value="1"/>
</dbReference>
<dbReference type="eggNOG" id="COG1247">
    <property type="taxonomic scope" value="Bacteria"/>
</dbReference>
<organism evidence="2 3">
    <name type="scientific">gamma proteobacterium HTCC2207</name>
    <dbReference type="NCBI Taxonomy" id="314287"/>
    <lineage>
        <taxon>Bacteria</taxon>
        <taxon>Pseudomonadati</taxon>
        <taxon>Pseudomonadota</taxon>
        <taxon>Gammaproteobacteria</taxon>
        <taxon>Cellvibrionales</taxon>
        <taxon>Porticoccaceae</taxon>
        <taxon>SAR92 clade</taxon>
    </lineage>
</organism>
<protein>
    <recommendedName>
        <fullName evidence="1">N-acetyltransferase domain-containing protein</fullName>
    </recommendedName>
</protein>
<dbReference type="PROSITE" id="PS51186">
    <property type="entry name" value="GNAT"/>
    <property type="match status" value="1"/>
</dbReference>
<dbReference type="Pfam" id="PF00583">
    <property type="entry name" value="Acetyltransf_1"/>
    <property type="match status" value="1"/>
</dbReference>
<dbReference type="STRING" id="314287.GB2207_08186"/>
<evidence type="ECO:0000259" key="1">
    <source>
        <dbReference type="PROSITE" id="PS51186"/>
    </source>
</evidence>
<reference evidence="2 3" key="1">
    <citation type="submission" date="2006-03" db="EMBL/GenBank/DDBJ databases">
        <authorList>
            <person name="Giovannoni S.J."/>
            <person name="Cho J.-C."/>
            <person name="Ferriera S."/>
            <person name="Johnson J."/>
            <person name="Kravitz S."/>
            <person name="Halpern A."/>
            <person name="Remington K."/>
            <person name="Beeson K."/>
            <person name="Tran B."/>
            <person name="Rogers Y.-H."/>
            <person name="Friedman R."/>
            <person name="Venter J.C."/>
        </authorList>
    </citation>
    <scope>NUCLEOTIDE SEQUENCE [LARGE SCALE GENOMIC DNA]</scope>
    <source>
        <strain evidence="2 3">HTCC2207</strain>
    </source>
</reference>
<gene>
    <name evidence="2" type="ORF">GB2207_08186</name>
</gene>
<accession>Q1YVD6</accession>
<dbReference type="Proteomes" id="UP000005555">
    <property type="component" value="Unassembled WGS sequence"/>
</dbReference>
<dbReference type="CDD" id="cd04301">
    <property type="entry name" value="NAT_SF"/>
    <property type="match status" value="1"/>
</dbReference>